<evidence type="ECO:0008006" key="5">
    <source>
        <dbReference type="Google" id="ProtNLM"/>
    </source>
</evidence>
<proteinExistence type="predicted"/>
<dbReference type="AlphaFoldDB" id="A0A0G0IB44"/>
<feature type="transmembrane region" description="Helical" evidence="1">
    <location>
        <begin position="276"/>
        <end position="295"/>
    </location>
</feature>
<keyword evidence="1" id="KW-0812">Transmembrane</keyword>
<evidence type="ECO:0000313" key="3">
    <source>
        <dbReference type="EMBL" id="KKQ21474.1"/>
    </source>
</evidence>
<accession>A0A0G0IB44</accession>
<organism evidence="3 4">
    <name type="scientific">Candidatus Wolfebacteria bacterium GW2011_GWC1_37_10</name>
    <dbReference type="NCBI Taxonomy" id="1619010"/>
    <lineage>
        <taxon>Bacteria</taxon>
        <taxon>Candidatus Wolfeibacteriota</taxon>
    </lineage>
</organism>
<feature type="transmembrane region" description="Helical" evidence="1">
    <location>
        <begin position="90"/>
        <end position="118"/>
    </location>
</feature>
<evidence type="ECO:0000256" key="2">
    <source>
        <dbReference type="SAM" id="SignalP"/>
    </source>
</evidence>
<evidence type="ECO:0000256" key="1">
    <source>
        <dbReference type="SAM" id="Phobius"/>
    </source>
</evidence>
<sequence length="469" mass="51089">MKFFLKNKKIFSLLIILSLTIGFISLVHAETTQNPGGITPNTADQQAKDTASSFSLLGWISSRFVALAALILDFSIYLSNGILDLPAVKIGWEIVLSFANLGFVLAIIIIAFATILRIESYSIKNILWKLIVAAILVNFSLVIAGAILSVSDILFNIFMSKIGKDSVSDALANALNPQMATAVKDKDSMISNIVGYVGTIIDMASNGPLSFFGSMIISLIFSIIFTFLMILSILAVAIMYFIRALHLIILLIISPIVWLLWIFPNTQSYWKSWWSSFLRWTFFAPLMMFFIYLTVVTAGCITPNNTCVSGGTGNFTDSVTKTMGTEVGKALSGSAINGDNFWTWAANLILLLGILVGGLFISNKMGIAGAGWALGMAQGAANNFGSWTKRKGKQYGTAPFRWKKEGGKSLSDKITDWSSKTPTRRLTTGWIARGITKATVGGGEDLVKHHEKEVAGMSLAEVRPENWAI</sequence>
<protein>
    <recommendedName>
        <fullName evidence="5">TrbL/VirB6 plasmid conjugal transfer protein</fullName>
    </recommendedName>
</protein>
<dbReference type="Proteomes" id="UP000034044">
    <property type="component" value="Unassembled WGS sequence"/>
</dbReference>
<feature type="signal peptide" evidence="2">
    <location>
        <begin position="1"/>
        <end position="29"/>
    </location>
</feature>
<reference evidence="3 4" key="1">
    <citation type="journal article" date="2015" name="Nature">
        <title>rRNA introns, odd ribosomes, and small enigmatic genomes across a large radiation of phyla.</title>
        <authorList>
            <person name="Brown C.T."/>
            <person name="Hug L.A."/>
            <person name="Thomas B.C."/>
            <person name="Sharon I."/>
            <person name="Castelle C.J."/>
            <person name="Singh A."/>
            <person name="Wilkins M.J."/>
            <person name="Williams K.H."/>
            <person name="Banfield J.F."/>
        </authorList>
    </citation>
    <scope>NUCLEOTIDE SEQUENCE [LARGE SCALE GENOMIC DNA]</scope>
</reference>
<feature type="transmembrane region" description="Helical" evidence="1">
    <location>
        <begin position="130"/>
        <end position="155"/>
    </location>
</feature>
<feature type="chain" id="PRO_5002532717" description="TrbL/VirB6 plasmid conjugal transfer protein" evidence="2">
    <location>
        <begin position="30"/>
        <end position="469"/>
    </location>
</feature>
<comment type="caution">
    <text evidence="3">The sequence shown here is derived from an EMBL/GenBank/DDBJ whole genome shotgun (WGS) entry which is preliminary data.</text>
</comment>
<feature type="transmembrane region" description="Helical" evidence="1">
    <location>
        <begin position="53"/>
        <end position="78"/>
    </location>
</feature>
<name>A0A0G0IB44_9BACT</name>
<dbReference type="EMBL" id="LBSR01000019">
    <property type="protein sequence ID" value="KKQ21474.1"/>
    <property type="molecule type" value="Genomic_DNA"/>
</dbReference>
<feature type="transmembrane region" description="Helical" evidence="1">
    <location>
        <begin position="341"/>
        <end position="361"/>
    </location>
</feature>
<feature type="transmembrane region" description="Helical" evidence="1">
    <location>
        <begin position="244"/>
        <end position="264"/>
    </location>
</feature>
<evidence type="ECO:0000313" key="4">
    <source>
        <dbReference type="Proteomes" id="UP000034044"/>
    </source>
</evidence>
<keyword evidence="2" id="KW-0732">Signal</keyword>
<feature type="transmembrane region" description="Helical" evidence="1">
    <location>
        <begin position="211"/>
        <end position="238"/>
    </location>
</feature>
<keyword evidence="1" id="KW-1133">Transmembrane helix</keyword>
<gene>
    <name evidence="3" type="ORF">US36_C0019G0010</name>
</gene>
<keyword evidence="1" id="KW-0472">Membrane</keyword>